<evidence type="ECO:0000313" key="11">
    <source>
        <dbReference type="EMBL" id="KAL2839047.1"/>
    </source>
</evidence>
<keyword evidence="12" id="KW-1185">Reference proteome</keyword>
<dbReference type="Gene3D" id="1.20.1250.20">
    <property type="entry name" value="MFS general substrate transporter like domains"/>
    <property type="match status" value="1"/>
</dbReference>
<evidence type="ECO:0000256" key="7">
    <source>
        <dbReference type="RuleBase" id="RU003346"/>
    </source>
</evidence>
<evidence type="ECO:0000256" key="9">
    <source>
        <dbReference type="SAM" id="Phobius"/>
    </source>
</evidence>
<dbReference type="PRINTS" id="PR00171">
    <property type="entry name" value="SUGRTRNSPORT"/>
</dbReference>
<feature type="transmembrane region" description="Helical" evidence="9">
    <location>
        <begin position="21"/>
        <end position="47"/>
    </location>
</feature>
<dbReference type="PANTHER" id="PTHR48022">
    <property type="entry name" value="PLASTIDIC GLUCOSE TRANSPORTER 4"/>
    <property type="match status" value="1"/>
</dbReference>
<keyword evidence="5 9" id="KW-1133">Transmembrane helix</keyword>
<evidence type="ECO:0000256" key="3">
    <source>
        <dbReference type="ARBA" id="ARBA00022448"/>
    </source>
</evidence>
<keyword evidence="4 9" id="KW-0812">Transmembrane</keyword>
<comment type="caution">
    <text evidence="11">The sequence shown here is derived from an EMBL/GenBank/DDBJ whole genome shotgun (WGS) entry which is preliminary data.</text>
</comment>
<feature type="transmembrane region" description="Helical" evidence="9">
    <location>
        <begin position="101"/>
        <end position="121"/>
    </location>
</feature>
<name>A0ABR4JG80_9EURO</name>
<dbReference type="PROSITE" id="PS50850">
    <property type="entry name" value="MFS"/>
    <property type="match status" value="1"/>
</dbReference>
<dbReference type="Proteomes" id="UP001610444">
    <property type="component" value="Unassembled WGS sequence"/>
</dbReference>
<protein>
    <submittedName>
        <fullName evidence="11">General substrate transporter</fullName>
    </submittedName>
</protein>
<evidence type="ECO:0000256" key="2">
    <source>
        <dbReference type="ARBA" id="ARBA00010992"/>
    </source>
</evidence>
<dbReference type="Pfam" id="PF00083">
    <property type="entry name" value="Sugar_tr"/>
    <property type="match status" value="1"/>
</dbReference>
<comment type="subcellular location">
    <subcellularLocation>
        <location evidence="1">Membrane</location>
        <topology evidence="1">Multi-pass membrane protein</topology>
    </subcellularLocation>
</comment>
<feature type="transmembrane region" description="Helical" evidence="9">
    <location>
        <begin position="373"/>
        <end position="397"/>
    </location>
</feature>
<proteinExistence type="inferred from homology"/>
<feature type="region of interest" description="Disordered" evidence="8">
    <location>
        <begin position="501"/>
        <end position="521"/>
    </location>
</feature>
<feature type="transmembrane region" description="Helical" evidence="9">
    <location>
        <begin position="127"/>
        <end position="147"/>
    </location>
</feature>
<keyword evidence="6 9" id="KW-0472">Membrane</keyword>
<gene>
    <name evidence="11" type="ORF">BJX68DRAFT_272339</name>
</gene>
<evidence type="ECO:0000256" key="4">
    <source>
        <dbReference type="ARBA" id="ARBA00022692"/>
    </source>
</evidence>
<accession>A0ABR4JG80</accession>
<feature type="transmembrane region" description="Helical" evidence="9">
    <location>
        <begin position="444"/>
        <end position="462"/>
    </location>
</feature>
<feature type="transmembrane region" description="Helical" evidence="9">
    <location>
        <begin position="409"/>
        <end position="432"/>
    </location>
</feature>
<dbReference type="NCBIfam" id="TIGR00879">
    <property type="entry name" value="SP"/>
    <property type="match status" value="1"/>
</dbReference>
<dbReference type="InterPro" id="IPR036259">
    <property type="entry name" value="MFS_trans_sf"/>
</dbReference>
<organism evidence="11 12">
    <name type="scientific">Aspergillus pseudodeflectus</name>
    <dbReference type="NCBI Taxonomy" id="176178"/>
    <lineage>
        <taxon>Eukaryota</taxon>
        <taxon>Fungi</taxon>
        <taxon>Dikarya</taxon>
        <taxon>Ascomycota</taxon>
        <taxon>Pezizomycotina</taxon>
        <taxon>Eurotiomycetes</taxon>
        <taxon>Eurotiomycetidae</taxon>
        <taxon>Eurotiales</taxon>
        <taxon>Aspergillaceae</taxon>
        <taxon>Aspergillus</taxon>
        <taxon>Aspergillus subgen. Nidulantes</taxon>
    </lineage>
</organism>
<evidence type="ECO:0000256" key="5">
    <source>
        <dbReference type="ARBA" id="ARBA00022989"/>
    </source>
</evidence>
<keyword evidence="3 7" id="KW-0813">Transport</keyword>
<feature type="transmembrane region" description="Helical" evidence="9">
    <location>
        <begin position="312"/>
        <end position="331"/>
    </location>
</feature>
<comment type="similarity">
    <text evidence="2 7">Belongs to the major facilitator superfamily. Sugar transporter (TC 2.A.1.1) family.</text>
</comment>
<reference evidence="11 12" key="1">
    <citation type="submission" date="2024-07" db="EMBL/GenBank/DDBJ databases">
        <title>Section-level genome sequencing and comparative genomics of Aspergillus sections Usti and Cavernicolus.</title>
        <authorList>
            <consortium name="Lawrence Berkeley National Laboratory"/>
            <person name="Nybo J.L."/>
            <person name="Vesth T.C."/>
            <person name="Theobald S."/>
            <person name="Frisvad J.C."/>
            <person name="Larsen T.O."/>
            <person name="Kjaerboelling I."/>
            <person name="Rothschild-Mancinelli K."/>
            <person name="Lyhne E.K."/>
            <person name="Kogle M.E."/>
            <person name="Barry K."/>
            <person name="Clum A."/>
            <person name="Na H."/>
            <person name="Ledsgaard L."/>
            <person name="Lin J."/>
            <person name="Lipzen A."/>
            <person name="Kuo A."/>
            <person name="Riley R."/>
            <person name="Mondo S."/>
            <person name="LaButti K."/>
            <person name="Haridas S."/>
            <person name="Pangalinan J."/>
            <person name="Salamov A.A."/>
            <person name="Simmons B.A."/>
            <person name="Magnuson J.K."/>
            <person name="Chen J."/>
            <person name="Drula E."/>
            <person name="Henrissat B."/>
            <person name="Wiebenga A."/>
            <person name="Lubbers R.J."/>
            <person name="Gomes A.C."/>
            <person name="Macurrencykelacurrency M.R."/>
            <person name="Stajich J."/>
            <person name="Grigoriev I.V."/>
            <person name="Mortensen U.H."/>
            <person name="De vries R.P."/>
            <person name="Baker S.E."/>
            <person name="Andersen M.R."/>
        </authorList>
    </citation>
    <scope>NUCLEOTIDE SEQUENCE [LARGE SCALE GENOMIC DNA]</scope>
    <source>
        <strain evidence="11 12">CBS 756.74</strain>
    </source>
</reference>
<feature type="transmembrane region" description="Helical" evidence="9">
    <location>
        <begin position="340"/>
        <end position="361"/>
    </location>
</feature>
<dbReference type="EMBL" id="JBFXLR010000078">
    <property type="protein sequence ID" value="KAL2839047.1"/>
    <property type="molecule type" value="Genomic_DNA"/>
</dbReference>
<feature type="domain" description="Major facilitator superfamily (MFS) profile" evidence="10">
    <location>
        <begin position="24"/>
        <end position="466"/>
    </location>
</feature>
<evidence type="ECO:0000313" key="12">
    <source>
        <dbReference type="Proteomes" id="UP001610444"/>
    </source>
</evidence>
<evidence type="ECO:0000256" key="8">
    <source>
        <dbReference type="SAM" id="MobiDB-lite"/>
    </source>
</evidence>
<dbReference type="InterPro" id="IPR050360">
    <property type="entry name" value="MFS_Sugar_Transporters"/>
</dbReference>
<dbReference type="RefSeq" id="XP_070893359.1">
    <property type="nucleotide sequence ID" value="XM_071047187.1"/>
</dbReference>
<dbReference type="PANTHER" id="PTHR48022:SF77">
    <property type="entry name" value="MAJOR FACILITATOR SUPERFAMILY (MFS) PROFILE DOMAIN-CONTAINING PROTEIN"/>
    <property type="match status" value="1"/>
</dbReference>
<dbReference type="InterPro" id="IPR020846">
    <property type="entry name" value="MFS_dom"/>
</dbReference>
<evidence type="ECO:0000256" key="6">
    <source>
        <dbReference type="ARBA" id="ARBA00023136"/>
    </source>
</evidence>
<evidence type="ECO:0000259" key="10">
    <source>
        <dbReference type="PROSITE" id="PS50850"/>
    </source>
</evidence>
<sequence>MAAEKVDMSLVQRLRHLNPMLLFIMAYMSMCSFNFGYDVGVFSGVQAMNSFGRRFGEYNDKRGAWELPAWLSSVMTSTPFIGKAIGSICCGYIAKRWGRRFAIFCLCIVCLVGVVLQMAAVNSAMFTIGRIITFGMTGMAIVVVPIYNAETCPQVLRGMFSSTLQLMISLGSLVASCVTYGTKNTAGDAGWRIPTGLQFIMPAFLLLLYPLIPESPRWLLLQNRREDALDNLRRLRPGSTEEALQFEIEALLRAHQNETQGSWAEVFSPSNRVRTAVAVFAMFGQQITGQAFTSKYGVVFYQSQGFGDRAFLFQIISGVIGLGGIVFTWLYSDGLGCRPILMIGGSLMGVFLLILGGVGTIDQGSLNSNEKGLMVASLMLFGFFYSVSWAPISYVVVSEAAALHVKEKTNLLACVISVLTTFVTSFTIPYLINERYANLGAKVGYVYGSINVVMAALTYFIIPELKGRTLEEVDQLFASGAPLRKFHTVQTRNAQEVYQEEIDQKTQQNGSEPGAKMVSPA</sequence>
<dbReference type="InterPro" id="IPR005828">
    <property type="entry name" value="MFS_sugar_transport-like"/>
</dbReference>
<dbReference type="GeneID" id="98162351"/>
<feature type="transmembrane region" description="Helical" evidence="9">
    <location>
        <begin position="193"/>
        <end position="212"/>
    </location>
</feature>
<evidence type="ECO:0000256" key="1">
    <source>
        <dbReference type="ARBA" id="ARBA00004141"/>
    </source>
</evidence>
<feature type="transmembrane region" description="Helical" evidence="9">
    <location>
        <begin position="67"/>
        <end position="94"/>
    </location>
</feature>
<dbReference type="InterPro" id="IPR003663">
    <property type="entry name" value="Sugar/inositol_transpt"/>
</dbReference>
<dbReference type="SUPFAM" id="SSF103473">
    <property type="entry name" value="MFS general substrate transporter"/>
    <property type="match status" value="1"/>
</dbReference>